<dbReference type="CDD" id="cd02440">
    <property type="entry name" value="AdoMet_MTases"/>
    <property type="match status" value="1"/>
</dbReference>
<dbReference type="InterPro" id="IPR029063">
    <property type="entry name" value="SAM-dependent_MTases_sf"/>
</dbReference>
<dbReference type="EC" id="2.1.1.-" evidence="7"/>
<sequence length="335" mass="37039">MTSTAPDTSTPAGLIRLGNAFCDAKALLTAVDLDLFSLLRKGPATVEEIRSALDLHGRGLSDFLQLLVALGLLDREGDRYRNAEGADRHLVRGEKGYVGGFMLRSDRNLYPAWGKLAEGLRTGRPQSVGDFDAVLANPKFLAQFVHMMDALTHVLGPELIERIDFTPYQSILDIGGCRGNMAGQIVKANPHLVGHVFDMPQMEQFFDKHMAEYGVTGRVHFHGGSFFEQDLPKADLVMLGHVLHDWDRDQREFLVNAAYKALNPGGTLLVYDRMLDDDPRHVENLVISLDMLLVTDGGSEYAVSELRGHAEKAGFTSITDEPFSDFDTLLIAKKK</sequence>
<dbReference type="GO" id="GO:0032259">
    <property type="term" value="P:methylation"/>
    <property type="evidence" value="ECO:0007669"/>
    <property type="project" value="UniProtKB-KW"/>
</dbReference>
<dbReference type="Pfam" id="PF00891">
    <property type="entry name" value="Methyltransf_2"/>
    <property type="match status" value="1"/>
</dbReference>
<evidence type="ECO:0000259" key="5">
    <source>
        <dbReference type="Pfam" id="PF00891"/>
    </source>
</evidence>
<dbReference type="PIRSF" id="PIRSF005739">
    <property type="entry name" value="O-mtase"/>
    <property type="match status" value="1"/>
</dbReference>
<dbReference type="RefSeq" id="WP_075740168.1">
    <property type="nucleotide sequence ID" value="NZ_CP016076.1"/>
</dbReference>
<dbReference type="InterPro" id="IPR012967">
    <property type="entry name" value="COMT_dimerisation"/>
</dbReference>
<dbReference type="InterPro" id="IPR036390">
    <property type="entry name" value="WH_DNA-bd_sf"/>
</dbReference>
<dbReference type="Gene3D" id="1.10.10.10">
    <property type="entry name" value="Winged helix-like DNA-binding domain superfamily/Winged helix DNA-binding domain"/>
    <property type="match status" value="1"/>
</dbReference>
<dbReference type="InterPro" id="IPR036388">
    <property type="entry name" value="WH-like_DNA-bd_sf"/>
</dbReference>
<organism evidence="7 8">
    <name type="scientific">Actinoalloteichus fjordicus</name>
    <dbReference type="NCBI Taxonomy" id="1612552"/>
    <lineage>
        <taxon>Bacteria</taxon>
        <taxon>Bacillati</taxon>
        <taxon>Actinomycetota</taxon>
        <taxon>Actinomycetes</taxon>
        <taxon>Pseudonocardiales</taxon>
        <taxon>Pseudonocardiaceae</taxon>
        <taxon>Actinoalloteichus</taxon>
    </lineage>
</organism>
<reference evidence="8" key="1">
    <citation type="submission" date="2016-06" db="EMBL/GenBank/DDBJ databases">
        <title>Complete genome sequence of Actinoalloteichus fjordicus DSM 46855 (=ADI127-17), type strain of the new species Actinoalloteichus fjordicus.</title>
        <authorList>
            <person name="Ruckert C."/>
            <person name="Nouioui I."/>
            <person name="Willmese J."/>
            <person name="van Wezel G."/>
            <person name="Klenk H.-P."/>
            <person name="Kalinowski J."/>
            <person name="Zotchev S.B."/>
        </authorList>
    </citation>
    <scope>NUCLEOTIDE SEQUENCE [LARGE SCALE GENOMIC DNA]</scope>
    <source>
        <strain evidence="8">ADI127-7</strain>
    </source>
</reference>
<evidence type="ECO:0000256" key="4">
    <source>
        <dbReference type="PIRSR" id="PIRSR005739-1"/>
    </source>
</evidence>
<dbReference type="GO" id="GO:0008171">
    <property type="term" value="F:O-methyltransferase activity"/>
    <property type="evidence" value="ECO:0007669"/>
    <property type="project" value="InterPro"/>
</dbReference>
<dbReference type="GO" id="GO:0046983">
    <property type="term" value="F:protein dimerization activity"/>
    <property type="evidence" value="ECO:0007669"/>
    <property type="project" value="InterPro"/>
</dbReference>
<dbReference type="Proteomes" id="UP000185511">
    <property type="component" value="Chromosome"/>
</dbReference>
<evidence type="ECO:0000256" key="1">
    <source>
        <dbReference type="ARBA" id="ARBA00022603"/>
    </source>
</evidence>
<feature type="active site" description="Proton acceptor" evidence="4">
    <location>
        <position position="244"/>
    </location>
</feature>
<dbReference type="SUPFAM" id="SSF53335">
    <property type="entry name" value="S-adenosyl-L-methionine-dependent methyltransferases"/>
    <property type="match status" value="1"/>
</dbReference>
<dbReference type="EMBL" id="CP016076">
    <property type="protein sequence ID" value="APU14245.1"/>
    <property type="molecule type" value="Genomic_DNA"/>
</dbReference>
<gene>
    <name evidence="7" type="ORF">UA74_10925</name>
</gene>
<dbReference type="InterPro" id="IPR001077">
    <property type="entry name" value="COMT_C"/>
</dbReference>
<feature type="domain" description="O-methyltransferase C-terminal" evidence="5">
    <location>
        <begin position="113"/>
        <end position="315"/>
    </location>
</feature>
<keyword evidence="1 7" id="KW-0489">Methyltransferase</keyword>
<feature type="domain" description="O-methyltransferase dimerisation" evidence="6">
    <location>
        <begin position="17"/>
        <end position="91"/>
    </location>
</feature>
<evidence type="ECO:0000256" key="2">
    <source>
        <dbReference type="ARBA" id="ARBA00022679"/>
    </source>
</evidence>
<dbReference type="SUPFAM" id="SSF46785">
    <property type="entry name" value="Winged helix' DNA-binding domain"/>
    <property type="match status" value="1"/>
</dbReference>
<dbReference type="PANTHER" id="PTHR43712">
    <property type="entry name" value="PUTATIVE (AFU_ORTHOLOGUE AFUA_4G14580)-RELATED"/>
    <property type="match status" value="1"/>
</dbReference>
<name>A0AAC9LD86_9PSEU</name>
<evidence type="ECO:0000256" key="3">
    <source>
        <dbReference type="ARBA" id="ARBA00022691"/>
    </source>
</evidence>
<keyword evidence="2 7" id="KW-0808">Transferase</keyword>
<dbReference type="Gene3D" id="3.40.50.150">
    <property type="entry name" value="Vaccinia Virus protein VP39"/>
    <property type="match status" value="1"/>
</dbReference>
<evidence type="ECO:0000313" key="8">
    <source>
        <dbReference type="Proteomes" id="UP000185511"/>
    </source>
</evidence>
<dbReference type="PANTHER" id="PTHR43712:SF2">
    <property type="entry name" value="O-METHYLTRANSFERASE CICE"/>
    <property type="match status" value="1"/>
</dbReference>
<dbReference type="KEGG" id="acad:UA74_10925"/>
<accession>A0AAC9LD86</accession>
<evidence type="ECO:0000313" key="7">
    <source>
        <dbReference type="EMBL" id="APU14245.1"/>
    </source>
</evidence>
<dbReference type="AlphaFoldDB" id="A0AAC9LD86"/>
<evidence type="ECO:0000259" key="6">
    <source>
        <dbReference type="Pfam" id="PF08100"/>
    </source>
</evidence>
<dbReference type="InterPro" id="IPR016461">
    <property type="entry name" value="COMT-like"/>
</dbReference>
<keyword evidence="3" id="KW-0949">S-adenosyl-L-methionine</keyword>
<dbReference type="Pfam" id="PF08100">
    <property type="entry name" value="Dimerisation"/>
    <property type="match status" value="1"/>
</dbReference>
<keyword evidence="8" id="KW-1185">Reference proteome</keyword>
<protein>
    <submittedName>
        <fullName evidence="7">O-methyltransferase</fullName>
        <ecNumber evidence="7">2.1.1.-</ecNumber>
    </submittedName>
</protein>
<dbReference type="PROSITE" id="PS51683">
    <property type="entry name" value="SAM_OMT_II"/>
    <property type="match status" value="1"/>
</dbReference>
<proteinExistence type="predicted"/>